<proteinExistence type="inferred from homology"/>
<dbReference type="CDD" id="cd00124">
    <property type="entry name" value="MYSc"/>
    <property type="match status" value="1"/>
</dbReference>
<feature type="coiled-coil region" evidence="7">
    <location>
        <begin position="1507"/>
        <end position="1585"/>
    </location>
</feature>
<dbReference type="GO" id="GO:0000146">
    <property type="term" value="F:microfilament motor activity"/>
    <property type="evidence" value="ECO:0007669"/>
    <property type="project" value="TreeGrafter"/>
</dbReference>
<dbReference type="VEuPathDB" id="FungiDB:H310_06133"/>
<feature type="region of interest" description="Actin-binding" evidence="6">
    <location>
        <begin position="1228"/>
        <end position="1250"/>
    </location>
</feature>
<keyword evidence="1 6" id="KW-0547">Nucleotide-binding</keyword>
<dbReference type="PROSITE" id="PS51456">
    <property type="entry name" value="MYOSIN_MOTOR"/>
    <property type="match status" value="2"/>
</dbReference>
<dbReference type="CDD" id="cd06093">
    <property type="entry name" value="PX_domain"/>
    <property type="match status" value="1"/>
</dbReference>
<evidence type="ECO:0000256" key="2">
    <source>
        <dbReference type="ARBA" id="ARBA00022840"/>
    </source>
</evidence>
<accession>A0A024U9W4</accession>
<feature type="region of interest" description="Disordered" evidence="8">
    <location>
        <begin position="1453"/>
        <end position="1502"/>
    </location>
</feature>
<dbReference type="SMART" id="SM00242">
    <property type="entry name" value="MYSc"/>
    <property type="match status" value="1"/>
</dbReference>
<dbReference type="GO" id="GO:0005737">
    <property type="term" value="C:cytoplasm"/>
    <property type="evidence" value="ECO:0007669"/>
    <property type="project" value="TreeGrafter"/>
</dbReference>
<dbReference type="InterPro" id="IPR000048">
    <property type="entry name" value="IQ_motif_EF-hand-BS"/>
</dbReference>
<comment type="caution">
    <text evidence="6">Lacks conserved residue(s) required for the propagation of feature annotation.</text>
</comment>
<dbReference type="InterPro" id="IPR027417">
    <property type="entry name" value="P-loop_NTPase"/>
</dbReference>
<feature type="region of interest" description="Disordered" evidence="8">
    <location>
        <begin position="614"/>
        <end position="633"/>
    </location>
</feature>
<evidence type="ECO:0000256" key="6">
    <source>
        <dbReference type="PROSITE-ProRule" id="PRU00782"/>
    </source>
</evidence>
<dbReference type="InterPro" id="IPR036871">
    <property type="entry name" value="PX_dom_sf"/>
</dbReference>
<feature type="region of interest" description="Disordered" evidence="8">
    <location>
        <begin position="1190"/>
        <end position="1209"/>
    </location>
</feature>
<feature type="compositionally biased region" description="Basic and acidic residues" evidence="8">
    <location>
        <begin position="1453"/>
        <end position="1466"/>
    </location>
</feature>
<dbReference type="RefSeq" id="XP_008869287.1">
    <property type="nucleotide sequence ID" value="XM_008871065.1"/>
</dbReference>
<feature type="compositionally biased region" description="Basic and acidic residues" evidence="8">
    <location>
        <begin position="1708"/>
        <end position="1722"/>
    </location>
</feature>
<dbReference type="Gene3D" id="3.40.850.10">
    <property type="entry name" value="Kinesin motor domain"/>
    <property type="match status" value="2"/>
</dbReference>
<dbReference type="GO" id="GO:0016020">
    <property type="term" value="C:membrane"/>
    <property type="evidence" value="ECO:0007669"/>
    <property type="project" value="TreeGrafter"/>
</dbReference>
<evidence type="ECO:0008006" key="12">
    <source>
        <dbReference type="Google" id="ProtNLM"/>
    </source>
</evidence>
<dbReference type="GeneID" id="20083183"/>
<evidence type="ECO:0000256" key="3">
    <source>
        <dbReference type="ARBA" id="ARBA00023123"/>
    </source>
</evidence>
<dbReference type="EMBL" id="KI913961">
    <property type="protein sequence ID" value="ETW02682.1"/>
    <property type="molecule type" value="Genomic_DNA"/>
</dbReference>
<dbReference type="InterPro" id="IPR036961">
    <property type="entry name" value="Kinesin_motor_dom_sf"/>
</dbReference>
<protein>
    <recommendedName>
        <fullName evidence="12">Myosin motor domain-containing protein</fullName>
    </recommendedName>
</protein>
<evidence type="ECO:0000256" key="7">
    <source>
        <dbReference type="SAM" id="Coils"/>
    </source>
</evidence>
<sequence length="1757" mass="195140">MAAAFEETSMGALVWVPHAAEVWKKAQIIQKVSDTQVEVRYVADGAEYDPEDGITKTFDVRDIAKLAGEVSSNAMPICNTFEKLGVEDMCTLNHLHEPAVLKNLQLRHGQFIPYTYTGQICIAVNPYKWLNLYHKDLYLQYLNQPRDELAPHPFALSSRAYLDMNVHGIEQSILVSGESGAGKTETVKIMMNHLASISGGGDHGSLVIDQVLKSNPLLEAFGNAKTKRNDNSSRFGKFAQLQFNAEGLLVGARCETYLLEKSRVVGQAEGERNYHIFYQVFSLAQELKADLFLDGSVADYNFVQVGAGSKVDNTDDSVFLQETTVAMDTIGIDAREQRGIFEIVSSILNLGEIQFQADTTEKCSVVTLDHVASVAKLLQTEVETLMSALTHRTMAARDETFTIPLSADQAADLRDAFAKGIYSQLFDWLVTRINKAICSTNRNVKHHIGLLDIFGFESFDHNGFEQLCINYANEKLQQKFNSDIFKTVQTEYIAEGIPLELVSFEDNQPILDLIEGRSGVIDLLKETGVLAKGTDQMFVSKVIAAAADHKNFEKVRTNPMQFKILHYAGEVTYDGAKFLEKNKDTLPVDLLDLLASSESSFIRDVFPDLAVAPKDTKKHHKHHGGKAAPKSRKQGGGFLVGATIANSFKKQLGELMEQIAKTTTQYVRCIKPNANKSATEFDRQMVVDQLRCAGVIAAIRISRAAFPNRLSLVEFARRFDVICPAKLRNGDPVVMVMGLLEKLLGVTSDSTQNAKFAIGKSKVYFSSGLLQHLEDQRAVVLRTQATIIQAHMRGFAKRKQFLAKKAAAILAQSVFRMHSSQCRFRTLKRGTVLLQTRVRGWVARRKFRVALAKERQRKLELKRAAEAKARADAKAAAEAAAKSEADQKARAAAENALKISMINDDEPIDTSSEGSDGERMSAGSQSILASAAARVAEAEAAAMEAQKAAMAALTHNRVIQAENEALRAKMAAYVAEHADADLLRENERLKHQVLTLQSKLVRAQEVSLISAKVVDSRMTFREGRQFVEYKLQIETNNRGTLFLCINYANEKLQQKFNSDIFKTVQTEYIAEGIPLELVSFEDNQPILDLIEGRSGVIDLLKETGVLAKGTDQMFVSKVIAAAADHKNFEKVRTNPMQFKILHYAGEVTYDGAKFLEKNKDTLPVDLLDLLASSESSFIRDVFPDLAVAPKDTKKHHKHHGGKAAPKSRKQGGGFLVGATIANSFKKQLGELMEQIAKTTTQYVRCIKPNANKSATEFDRQMVVDQLRCAGVIAAIRISRAAFPNRLSLVEFARRFDVICPAKLRNGDPVVMVMGLLEKLLGVTSDSTQNAKFAIGKSKVYFSSGLLQHLEDQRAVVLRTQATIIQAHMRGFAKRKQFLAKKAAAILAQSVFRMHSSQCRFRTLKRGTVLLQTRVRGWVARRKFRVALAKERQRKLELKRTAEAKARADAKAAAEAAARSEAEEKVRALHQAEASRLQSNQADEDEPVDTSSEGSDGERMSAGSQSILASAAARVAEAEAAAVEAQKAAMAALTHNRVIQAENEALRAKMAAYVAEHADADLLRENERLKHQVLTLQSKLVRAQEVSLVSAKVVDSRLTFREGRQFVEYKLQIETNNRGTLFVWHRYSTFRNLATTLQTKNGYRRKDIPDLPNKQLFGSLLSDRSIQERIDKLNQFLEAATNTDYLQWGIRVDQDTCVYKRRTRSSSGAERDSMSVRGTDVRDSMVSTVASSSDMQSPRDSSRQSVSLRESIFGRRKS</sequence>
<dbReference type="InterPro" id="IPR001683">
    <property type="entry name" value="PX_dom"/>
</dbReference>
<feature type="coiled-coil region" evidence="7">
    <location>
        <begin position="928"/>
        <end position="1006"/>
    </location>
</feature>
<feature type="domain" description="PX" evidence="9">
    <location>
        <begin position="1586"/>
        <end position="1708"/>
    </location>
</feature>
<evidence type="ECO:0000313" key="11">
    <source>
        <dbReference type="EMBL" id="ETW02682.1"/>
    </source>
</evidence>
<dbReference type="Gene3D" id="1.10.10.820">
    <property type="match status" value="1"/>
</dbReference>
<dbReference type="Gene3D" id="3.30.1520.10">
    <property type="entry name" value="Phox-like domain"/>
    <property type="match status" value="1"/>
</dbReference>
<dbReference type="Pfam" id="PF00063">
    <property type="entry name" value="Myosin_head"/>
    <property type="match status" value="2"/>
</dbReference>
<reference evidence="11" key="1">
    <citation type="submission" date="2013-12" db="EMBL/GenBank/DDBJ databases">
        <title>The Genome Sequence of Aphanomyces invadans NJM9701.</title>
        <authorList>
            <consortium name="The Broad Institute Genomics Platform"/>
            <person name="Russ C."/>
            <person name="Tyler B."/>
            <person name="van West P."/>
            <person name="Dieguez-Uribeondo J."/>
            <person name="Young S.K."/>
            <person name="Zeng Q."/>
            <person name="Gargeya S."/>
            <person name="Fitzgerald M."/>
            <person name="Abouelleil A."/>
            <person name="Alvarado L."/>
            <person name="Chapman S.B."/>
            <person name="Gainer-Dewar J."/>
            <person name="Goldberg J."/>
            <person name="Griggs A."/>
            <person name="Gujja S."/>
            <person name="Hansen M."/>
            <person name="Howarth C."/>
            <person name="Imamovic A."/>
            <person name="Ireland A."/>
            <person name="Larimer J."/>
            <person name="McCowan C."/>
            <person name="Murphy C."/>
            <person name="Pearson M."/>
            <person name="Poon T.W."/>
            <person name="Priest M."/>
            <person name="Roberts A."/>
            <person name="Saif S."/>
            <person name="Shea T."/>
            <person name="Sykes S."/>
            <person name="Wortman J."/>
            <person name="Nusbaum C."/>
            <person name="Birren B."/>
        </authorList>
    </citation>
    <scope>NUCLEOTIDE SEQUENCE [LARGE SCALE GENOMIC DNA]</scope>
    <source>
        <strain evidence="11">NJM9701</strain>
    </source>
</reference>
<gene>
    <name evidence="11" type="ORF">H310_06133</name>
</gene>
<dbReference type="Pfam" id="PF00787">
    <property type="entry name" value="PX"/>
    <property type="match status" value="1"/>
</dbReference>
<dbReference type="GO" id="GO:0005524">
    <property type="term" value="F:ATP binding"/>
    <property type="evidence" value="ECO:0007669"/>
    <property type="project" value="UniProtKB-UniRule"/>
</dbReference>
<keyword evidence="5 6" id="KW-0009">Actin-binding</keyword>
<evidence type="ECO:0000259" key="9">
    <source>
        <dbReference type="PROSITE" id="PS50195"/>
    </source>
</evidence>
<keyword evidence="4 6" id="KW-0505">Motor protein</keyword>
<dbReference type="SUPFAM" id="SSF52540">
    <property type="entry name" value="P-loop containing nucleoside triphosphate hydrolases"/>
    <property type="match status" value="2"/>
</dbReference>
<feature type="region of interest" description="Disordered" evidence="8">
    <location>
        <begin position="902"/>
        <end position="923"/>
    </location>
</feature>
<dbReference type="SUPFAM" id="SSF64268">
    <property type="entry name" value="PX domain"/>
    <property type="match status" value="1"/>
</dbReference>
<feature type="domain" description="Myosin motor" evidence="10">
    <location>
        <begin position="1043"/>
        <end position="1354"/>
    </location>
</feature>
<evidence type="ECO:0000256" key="5">
    <source>
        <dbReference type="ARBA" id="ARBA00023203"/>
    </source>
</evidence>
<keyword evidence="2 6" id="KW-0067">ATP-binding</keyword>
<feature type="domain" description="Myosin motor" evidence="10">
    <location>
        <begin position="84"/>
        <end position="778"/>
    </location>
</feature>
<dbReference type="Pfam" id="PF00612">
    <property type="entry name" value="IQ"/>
    <property type="match status" value="4"/>
</dbReference>
<feature type="region of interest" description="Actin-binding" evidence="6">
    <location>
        <begin position="652"/>
        <end position="674"/>
    </location>
</feature>
<keyword evidence="7" id="KW-0175">Coiled coil</keyword>
<dbReference type="GO" id="GO:0035091">
    <property type="term" value="F:phosphatidylinositol binding"/>
    <property type="evidence" value="ECO:0007669"/>
    <property type="project" value="InterPro"/>
</dbReference>
<dbReference type="GO" id="GO:0016459">
    <property type="term" value="C:myosin complex"/>
    <property type="evidence" value="ECO:0007669"/>
    <property type="project" value="UniProtKB-KW"/>
</dbReference>
<dbReference type="Gene3D" id="3.30.70.1590">
    <property type="match status" value="2"/>
</dbReference>
<dbReference type="OrthoDB" id="6108017at2759"/>
<evidence type="ECO:0000259" key="10">
    <source>
        <dbReference type="PROSITE" id="PS51456"/>
    </source>
</evidence>
<keyword evidence="3 6" id="KW-0518">Myosin</keyword>
<organism evidence="11">
    <name type="scientific">Aphanomyces invadans</name>
    <dbReference type="NCBI Taxonomy" id="157072"/>
    <lineage>
        <taxon>Eukaryota</taxon>
        <taxon>Sar</taxon>
        <taxon>Stramenopiles</taxon>
        <taxon>Oomycota</taxon>
        <taxon>Saprolegniomycetes</taxon>
        <taxon>Saprolegniales</taxon>
        <taxon>Verrucalvaceae</taxon>
        <taxon>Aphanomyces</taxon>
    </lineage>
</organism>
<dbReference type="eggNOG" id="KOG0160">
    <property type="taxonomic scope" value="Eukaryota"/>
</dbReference>
<dbReference type="Gene3D" id="1.20.58.530">
    <property type="match status" value="2"/>
</dbReference>
<evidence type="ECO:0000256" key="1">
    <source>
        <dbReference type="ARBA" id="ARBA00022741"/>
    </source>
</evidence>
<feature type="compositionally biased region" description="Basic residues" evidence="8">
    <location>
        <begin position="1192"/>
        <end position="1209"/>
    </location>
</feature>
<dbReference type="PRINTS" id="PR00193">
    <property type="entry name" value="MYOSINHEAVY"/>
</dbReference>
<name>A0A024U9W4_9STRA</name>
<dbReference type="Gene3D" id="1.20.120.720">
    <property type="entry name" value="Myosin VI head, motor domain, U50 subdomain"/>
    <property type="match status" value="1"/>
</dbReference>
<feature type="binding site" evidence="6">
    <location>
        <begin position="177"/>
        <end position="184"/>
    </location>
    <ligand>
        <name>ATP</name>
        <dbReference type="ChEBI" id="CHEBI:30616"/>
    </ligand>
</feature>
<dbReference type="PROSITE" id="PS50096">
    <property type="entry name" value="IQ"/>
    <property type="match status" value="4"/>
</dbReference>
<evidence type="ECO:0000256" key="8">
    <source>
        <dbReference type="SAM" id="MobiDB-lite"/>
    </source>
</evidence>
<evidence type="ECO:0000256" key="4">
    <source>
        <dbReference type="ARBA" id="ARBA00023175"/>
    </source>
</evidence>
<dbReference type="PROSITE" id="PS50195">
    <property type="entry name" value="PX"/>
    <property type="match status" value="1"/>
</dbReference>
<feature type="compositionally biased region" description="Basic residues" evidence="8">
    <location>
        <begin position="616"/>
        <end position="633"/>
    </location>
</feature>
<dbReference type="Gene3D" id="1.20.5.190">
    <property type="match status" value="2"/>
</dbReference>
<feature type="compositionally biased region" description="Low complexity" evidence="8">
    <location>
        <begin position="1730"/>
        <end position="1744"/>
    </location>
</feature>
<dbReference type="GO" id="GO:0051015">
    <property type="term" value="F:actin filament binding"/>
    <property type="evidence" value="ECO:0007669"/>
    <property type="project" value="TreeGrafter"/>
</dbReference>
<feature type="region of interest" description="Disordered" evidence="8">
    <location>
        <begin position="1700"/>
        <end position="1757"/>
    </location>
</feature>
<dbReference type="SMART" id="SM00015">
    <property type="entry name" value="IQ"/>
    <property type="match status" value="6"/>
</dbReference>
<dbReference type="STRING" id="157072.A0A024U9W4"/>
<comment type="similarity">
    <text evidence="6">Belongs to the TRAFAC class myosin-kinesin ATPase superfamily. Myosin family.</text>
</comment>
<dbReference type="PANTHER" id="PTHR13140">
    <property type="entry name" value="MYOSIN"/>
    <property type="match status" value="1"/>
</dbReference>
<dbReference type="PANTHER" id="PTHR13140:SF706">
    <property type="entry name" value="DILUTE CLASS UNCONVENTIONAL MYOSIN, ISOFORM C"/>
    <property type="match status" value="1"/>
</dbReference>
<dbReference type="InterPro" id="IPR001609">
    <property type="entry name" value="Myosin_head_motor_dom-like"/>
</dbReference>
<dbReference type="GO" id="GO:0007015">
    <property type="term" value="P:actin filament organization"/>
    <property type="evidence" value="ECO:0007669"/>
    <property type="project" value="TreeGrafter"/>
</dbReference>